<evidence type="ECO:0000313" key="1">
    <source>
        <dbReference type="EMBL" id="KAA3708706.1"/>
    </source>
</evidence>
<dbReference type="RefSeq" id="WP_149998409.1">
    <property type="nucleotide sequence ID" value="NZ_VWMU01000302.1"/>
</dbReference>
<sequence>YTFSGEFTGSLCTLIEPNQPSLVTIEAVCDTKICYIPYLKVEEFFATNVETMQVKCTLIEQSYLLMYHRLIDMYCKTTAELYLDLLNRCPDIQEYITLKEIASFLQVTPETISRIRRGLNK</sequence>
<dbReference type="EMBL" id="VWMU01000302">
    <property type="protein sequence ID" value="KAA3708706.1"/>
    <property type="molecule type" value="Genomic_DNA"/>
</dbReference>
<protein>
    <submittedName>
        <fullName evidence="1">Crp/Fnr family transcriptional regulator</fullName>
    </submittedName>
</protein>
<organism evidence="1">
    <name type="scientific">Bacteroides salyersiae</name>
    <dbReference type="NCBI Taxonomy" id="291644"/>
    <lineage>
        <taxon>Bacteria</taxon>
        <taxon>Pseudomonadati</taxon>
        <taxon>Bacteroidota</taxon>
        <taxon>Bacteroidia</taxon>
        <taxon>Bacteroidales</taxon>
        <taxon>Bacteroidaceae</taxon>
        <taxon>Bacteroides</taxon>
    </lineage>
</organism>
<name>A0A641MEN6_9BACE</name>
<dbReference type="AlphaFoldDB" id="A0A641MEN6"/>
<reference evidence="1" key="1">
    <citation type="journal article" date="2019" name="Nat. Med.">
        <title>A library of human gut bacterial isolates paired with longitudinal multiomics data enables mechanistic microbiome research.</title>
        <authorList>
            <person name="Poyet M."/>
            <person name="Groussin M."/>
            <person name="Gibbons S.M."/>
            <person name="Avila-Pacheco J."/>
            <person name="Jiang X."/>
            <person name="Kearney S.M."/>
            <person name="Perrotta A.R."/>
            <person name="Berdy B."/>
            <person name="Zhao S."/>
            <person name="Lieberman T.D."/>
            <person name="Swanson P.K."/>
            <person name="Smith M."/>
            <person name="Roesemann S."/>
            <person name="Alexander J.E."/>
            <person name="Rich S.A."/>
            <person name="Livny J."/>
            <person name="Vlamakis H."/>
            <person name="Clish C."/>
            <person name="Bullock K."/>
            <person name="Deik A."/>
            <person name="Scott J."/>
            <person name="Pierce K.A."/>
            <person name="Xavier R.J."/>
            <person name="Alm E.J."/>
        </authorList>
    </citation>
    <scope>NUCLEOTIDE SEQUENCE</scope>
    <source>
        <strain evidence="1">BIOML-A21</strain>
    </source>
</reference>
<dbReference type="InterPro" id="IPR014710">
    <property type="entry name" value="RmlC-like_jellyroll"/>
</dbReference>
<dbReference type="SUPFAM" id="SSF51206">
    <property type="entry name" value="cAMP-binding domain-like"/>
    <property type="match status" value="1"/>
</dbReference>
<proteinExistence type="predicted"/>
<comment type="caution">
    <text evidence="1">The sequence shown here is derived from an EMBL/GenBank/DDBJ whole genome shotgun (WGS) entry which is preliminary data.</text>
</comment>
<dbReference type="Gene3D" id="2.60.120.10">
    <property type="entry name" value="Jelly Rolls"/>
    <property type="match status" value="1"/>
</dbReference>
<accession>A0A641MEN6</accession>
<gene>
    <name evidence="1" type="ORF">F3F94_19575</name>
</gene>
<dbReference type="InterPro" id="IPR018490">
    <property type="entry name" value="cNMP-bd_dom_sf"/>
</dbReference>
<feature type="non-terminal residue" evidence="1">
    <location>
        <position position="1"/>
    </location>
</feature>